<accession>A0ABD1E508</accession>
<gene>
    <name evidence="2" type="ORF">ABEB36_014605</name>
</gene>
<protein>
    <recommendedName>
        <fullName evidence="4">Nuclease HARBI1</fullName>
    </recommendedName>
</protein>
<dbReference type="EMBL" id="JBDJPC010000013">
    <property type="protein sequence ID" value="KAL1488809.1"/>
    <property type="molecule type" value="Genomic_DNA"/>
</dbReference>
<proteinExistence type="predicted"/>
<evidence type="ECO:0000313" key="2">
    <source>
        <dbReference type="EMBL" id="KAL1488809.1"/>
    </source>
</evidence>
<feature type="signal peptide" evidence="1">
    <location>
        <begin position="1"/>
        <end position="19"/>
    </location>
</feature>
<evidence type="ECO:0000256" key="1">
    <source>
        <dbReference type="SAM" id="SignalP"/>
    </source>
</evidence>
<sequence length="226" mass="26598">MKIILIIKIICLCFGVFYCVKMENEEFIDFLDFQECRLLRISKRYIRDLSDPFQIYNELEFKSRFRFSKRTVRDVLCPIIQEVLQKNCNKGLPFLPIQQLLVTLRFYATENFQLVSGDLFGMSQPTVSLVIKRVSEIFAEKVKDFIKFPEDSAENILKFYTFRNFPNVSACIDGTHIPIKNPGGEIGEIFRNRKRIFSINVQGRRTGFGHYTICGHFVLYFDILRK</sequence>
<evidence type="ECO:0008006" key="4">
    <source>
        <dbReference type="Google" id="ProtNLM"/>
    </source>
</evidence>
<feature type="chain" id="PRO_5044747733" description="Nuclease HARBI1" evidence="1">
    <location>
        <begin position="20"/>
        <end position="226"/>
    </location>
</feature>
<dbReference type="AlphaFoldDB" id="A0ABD1E508"/>
<dbReference type="Proteomes" id="UP001566132">
    <property type="component" value="Unassembled WGS sequence"/>
</dbReference>
<reference evidence="2 3" key="1">
    <citation type="submission" date="2024-05" db="EMBL/GenBank/DDBJ databases">
        <title>Genetic variation in Jamaican populations of the coffee berry borer (Hypothenemus hampei).</title>
        <authorList>
            <person name="Errbii M."/>
            <person name="Myrie A."/>
        </authorList>
    </citation>
    <scope>NUCLEOTIDE SEQUENCE [LARGE SCALE GENOMIC DNA]</scope>
    <source>
        <strain evidence="2">JA-Hopewell-2020-01-JO</strain>
        <tissue evidence="2">Whole body</tissue>
    </source>
</reference>
<keyword evidence="3" id="KW-1185">Reference proteome</keyword>
<name>A0ABD1E508_HYPHA</name>
<evidence type="ECO:0000313" key="3">
    <source>
        <dbReference type="Proteomes" id="UP001566132"/>
    </source>
</evidence>
<organism evidence="2 3">
    <name type="scientific">Hypothenemus hampei</name>
    <name type="common">Coffee berry borer</name>
    <dbReference type="NCBI Taxonomy" id="57062"/>
    <lineage>
        <taxon>Eukaryota</taxon>
        <taxon>Metazoa</taxon>
        <taxon>Ecdysozoa</taxon>
        <taxon>Arthropoda</taxon>
        <taxon>Hexapoda</taxon>
        <taxon>Insecta</taxon>
        <taxon>Pterygota</taxon>
        <taxon>Neoptera</taxon>
        <taxon>Endopterygota</taxon>
        <taxon>Coleoptera</taxon>
        <taxon>Polyphaga</taxon>
        <taxon>Cucujiformia</taxon>
        <taxon>Curculionidae</taxon>
        <taxon>Scolytinae</taxon>
        <taxon>Hypothenemus</taxon>
    </lineage>
</organism>
<keyword evidence="1" id="KW-0732">Signal</keyword>
<comment type="caution">
    <text evidence="2">The sequence shown here is derived from an EMBL/GenBank/DDBJ whole genome shotgun (WGS) entry which is preliminary data.</text>
</comment>